<evidence type="ECO:0000313" key="10">
    <source>
        <dbReference type="EMBL" id="PEH37948.1"/>
    </source>
</evidence>
<dbReference type="GO" id="GO:0000156">
    <property type="term" value="F:phosphorelay response regulator activity"/>
    <property type="evidence" value="ECO:0007669"/>
    <property type="project" value="TreeGrafter"/>
</dbReference>
<dbReference type="Gene3D" id="3.30.565.10">
    <property type="entry name" value="Histidine kinase-like ATPase, C-terminal domain"/>
    <property type="match status" value="2"/>
</dbReference>
<dbReference type="PROSITE" id="PS50109">
    <property type="entry name" value="HIS_KIN"/>
    <property type="match status" value="1"/>
</dbReference>
<dbReference type="RefSeq" id="WP_080742126.1">
    <property type="nucleotide sequence ID" value="NZ_CADEVY010000004.1"/>
</dbReference>
<dbReference type="Proteomes" id="UP000220629">
    <property type="component" value="Unassembled WGS sequence"/>
</dbReference>
<keyword evidence="5 9" id="KW-0418">Kinase</keyword>
<dbReference type="OrthoDB" id="9816482at2"/>
<organism evidence="10 12">
    <name type="scientific">Burkholderia gladioli</name>
    <name type="common">Pseudomonas marginata</name>
    <name type="synonym">Phytomonas marginata</name>
    <dbReference type="NCBI Taxonomy" id="28095"/>
    <lineage>
        <taxon>Bacteria</taxon>
        <taxon>Pseudomonadati</taxon>
        <taxon>Pseudomonadota</taxon>
        <taxon>Betaproteobacteria</taxon>
        <taxon>Burkholderiales</taxon>
        <taxon>Burkholderiaceae</taxon>
        <taxon>Burkholderia</taxon>
    </lineage>
</organism>
<dbReference type="SUPFAM" id="SSF55874">
    <property type="entry name" value="ATPase domain of HSP90 chaperone/DNA topoisomerase II/histidine kinase"/>
    <property type="match status" value="2"/>
</dbReference>
<keyword evidence="7" id="KW-0902">Two-component regulatory system</keyword>
<accession>A0A095F0X9</accession>
<feature type="domain" description="Histidine kinase" evidence="8">
    <location>
        <begin position="587"/>
        <end position="804"/>
    </location>
</feature>
<evidence type="ECO:0000313" key="9">
    <source>
        <dbReference type="EMBL" id="KGC11008.1"/>
    </source>
</evidence>
<reference evidence="9 11" key="1">
    <citation type="submission" date="2014-04" db="EMBL/GenBank/DDBJ databases">
        <authorList>
            <person name="Bishop-Lilly K.A."/>
            <person name="Broomall S.M."/>
            <person name="Chain P.S."/>
            <person name="Chertkov O."/>
            <person name="Coyne S.R."/>
            <person name="Daligault H.E."/>
            <person name="Davenport K.W."/>
            <person name="Erkkila T."/>
            <person name="Frey K.G."/>
            <person name="Gibbons H.S."/>
            <person name="Gu W."/>
            <person name="Jaissle J."/>
            <person name="Johnson S.L."/>
            <person name="Koroleva G.I."/>
            <person name="Ladner J.T."/>
            <person name="Lo C.-C."/>
            <person name="Minogue T.D."/>
            <person name="Munk C."/>
            <person name="Palacios G.F."/>
            <person name="Redden C.L."/>
            <person name="Rosenzweig C.N."/>
            <person name="Scholz M.B."/>
            <person name="Teshima H."/>
            <person name="Xu Y."/>
        </authorList>
    </citation>
    <scope>NUCLEOTIDE SEQUENCE [LARGE SCALE GENOMIC DNA]</scope>
    <source>
        <strain evidence="11">gladioli</strain>
        <strain evidence="9">Gladioli</strain>
    </source>
</reference>
<dbReference type="GO" id="GO:0030295">
    <property type="term" value="F:protein kinase activator activity"/>
    <property type="evidence" value="ECO:0007669"/>
    <property type="project" value="TreeGrafter"/>
</dbReference>
<dbReference type="InterPro" id="IPR036890">
    <property type="entry name" value="HATPase_C_sf"/>
</dbReference>
<evidence type="ECO:0000256" key="2">
    <source>
        <dbReference type="ARBA" id="ARBA00012438"/>
    </source>
</evidence>
<dbReference type="EMBL" id="JPGG01000017">
    <property type="protein sequence ID" value="KGC11008.1"/>
    <property type="molecule type" value="Genomic_DNA"/>
</dbReference>
<evidence type="ECO:0000256" key="5">
    <source>
        <dbReference type="ARBA" id="ARBA00022777"/>
    </source>
</evidence>
<reference evidence="12" key="3">
    <citation type="submission" date="2017-09" db="EMBL/GenBank/DDBJ databases">
        <title>FDA dAtabase for Regulatory Grade micrObial Sequences (FDA-ARGOS): Supporting development and validation of Infectious Disease Dx tests.</title>
        <authorList>
            <person name="Minogue T."/>
            <person name="Wolcott M."/>
            <person name="Wasieloski L."/>
            <person name="Aguilar W."/>
            <person name="Moore D."/>
            <person name="Tallon L."/>
            <person name="Sadzewicz L."/>
            <person name="Ott S."/>
            <person name="Zhao X."/>
            <person name="Nagaraj S."/>
            <person name="Vavikolanu K."/>
            <person name="Aluvathingal J."/>
            <person name="Nadendla S."/>
            <person name="Sichtig H."/>
        </authorList>
    </citation>
    <scope>NUCLEOTIDE SEQUENCE [LARGE SCALE GENOMIC DNA]</scope>
    <source>
        <strain evidence="12">FDAARGOS_390</strain>
    </source>
</reference>
<evidence type="ECO:0000256" key="7">
    <source>
        <dbReference type="ARBA" id="ARBA00023012"/>
    </source>
</evidence>
<gene>
    <name evidence="10" type="ORF">CRM94_26245</name>
    <name evidence="9" type="ORF">DM48_7550</name>
</gene>
<dbReference type="InterPro" id="IPR050351">
    <property type="entry name" value="BphY/WalK/GraS-like"/>
</dbReference>
<dbReference type="AlphaFoldDB" id="A0A095F0X9"/>
<evidence type="ECO:0000313" key="11">
    <source>
        <dbReference type="Proteomes" id="UP000029590"/>
    </source>
</evidence>
<dbReference type="KEGG" id="bgo:BM43_3955"/>
<sequence>MYQFNVKARVLLELGAELISSDEVALYELIKNAVDAKTEKVIIRVFSWLKHSDYLKFQSEIKASGKPLTRAVVSKWIQQYISPDASELFKSALLDTLSGVGSDEAILLLRDAYSNCSYLEVEDFGDGMTKDSLVKNFLTVGTPNRVGKAGSKYLGEKGIGRLSAMRLGRRLVVTTTTTTDKNFSRLGCDWGSLEDNVELDISEFHPTLESLADEKDKSQGTRITVSDLQSDWSEQTLRRIARTHLSKLQDPFDRHSIRLDIRLFFNGDELRDAFVEIDQDWLRGWHGYLEMEFFYKSPPSDARSASRKPLPVLKGKAIFRVPSQGGQVDEDSQEIFAEGDGVYSMLADENEPMVPGQVRSNAPRYAGIDTLGPFSMKGYWFNRQRKGQEISEKDARNDFKEWLELWGGGLLVYRDGYRVYPYASPEDDWLSLDQRALRRRSFKLNRGQFVGYVRIGSETNPALKDQTNREGMRDSPEKRALIQCLQQGIWKELGSRVSAHEERSTRLALNSVQKIDQTVKEKSKSAKASLTILSKKLPESDASIRELRSHIDQLELAWAHAKSTIRKQQEGAETYVHLAGVGMLVEFIVHELARTAKYTLGDLDREAKAAKLSPTLRSLQQQLKTLEKRLRILDPVSTPGRQVKSDCDVLEVIDTLISAHEAQFERHKISVDFERRLNDSLITCVVPGQIFQIFENLISNSVYWLSTRDSLIDLQGGEQGVHSAITVEYDLNQKTIDFVDNGPGIEEQDADKIFDPFWSKKPASAGRGLGLYITKRLSDDNSVKIELLWDETKDIYKGFRFKFA</sequence>
<dbReference type="Pfam" id="PF13589">
    <property type="entry name" value="HATPase_c_3"/>
    <property type="match status" value="1"/>
</dbReference>
<comment type="caution">
    <text evidence="10">The sequence shown here is derived from an EMBL/GenBank/DDBJ whole genome shotgun (WGS) entry which is preliminary data.</text>
</comment>
<evidence type="ECO:0000256" key="4">
    <source>
        <dbReference type="ARBA" id="ARBA00022741"/>
    </source>
</evidence>
<evidence type="ECO:0000256" key="1">
    <source>
        <dbReference type="ARBA" id="ARBA00000085"/>
    </source>
</evidence>
<evidence type="ECO:0000256" key="6">
    <source>
        <dbReference type="ARBA" id="ARBA00022840"/>
    </source>
</evidence>
<protein>
    <recommendedName>
        <fullName evidence="2">histidine kinase</fullName>
        <ecNumber evidence="2">2.7.13.3</ecNumber>
    </recommendedName>
</protein>
<name>A0A095F0X9_BURGA</name>
<dbReference type="GO" id="GO:0007234">
    <property type="term" value="P:osmosensory signaling via phosphorelay pathway"/>
    <property type="evidence" value="ECO:0007669"/>
    <property type="project" value="TreeGrafter"/>
</dbReference>
<keyword evidence="4" id="KW-0547">Nucleotide-binding</keyword>
<keyword evidence="3" id="KW-0808">Transferase</keyword>
<dbReference type="EC" id="2.7.13.3" evidence="2"/>
<dbReference type="SMART" id="SM00387">
    <property type="entry name" value="HATPase_c"/>
    <property type="match status" value="1"/>
</dbReference>
<evidence type="ECO:0000256" key="3">
    <source>
        <dbReference type="ARBA" id="ARBA00022679"/>
    </source>
</evidence>
<dbReference type="GO" id="GO:0005524">
    <property type="term" value="F:ATP binding"/>
    <property type="evidence" value="ECO:0007669"/>
    <property type="project" value="UniProtKB-KW"/>
</dbReference>
<dbReference type="InterPro" id="IPR005467">
    <property type="entry name" value="His_kinase_dom"/>
</dbReference>
<dbReference type="Pfam" id="PF02518">
    <property type="entry name" value="HATPase_c"/>
    <property type="match status" value="1"/>
</dbReference>
<dbReference type="GO" id="GO:0004673">
    <property type="term" value="F:protein histidine kinase activity"/>
    <property type="evidence" value="ECO:0007669"/>
    <property type="project" value="UniProtKB-EC"/>
</dbReference>
<evidence type="ECO:0000313" key="12">
    <source>
        <dbReference type="Proteomes" id="UP000220629"/>
    </source>
</evidence>
<evidence type="ECO:0000259" key="8">
    <source>
        <dbReference type="PROSITE" id="PS50109"/>
    </source>
</evidence>
<comment type="catalytic activity">
    <reaction evidence="1">
        <text>ATP + protein L-histidine = ADP + protein N-phospho-L-histidine.</text>
        <dbReference type="EC" id="2.7.13.3"/>
    </reaction>
</comment>
<dbReference type="EMBL" id="PDDY01000004">
    <property type="protein sequence ID" value="PEH37948.1"/>
    <property type="molecule type" value="Genomic_DNA"/>
</dbReference>
<dbReference type="InterPro" id="IPR003594">
    <property type="entry name" value="HATPase_dom"/>
</dbReference>
<dbReference type="PANTHER" id="PTHR42878">
    <property type="entry name" value="TWO-COMPONENT HISTIDINE KINASE"/>
    <property type="match status" value="1"/>
</dbReference>
<proteinExistence type="predicted"/>
<dbReference type="Proteomes" id="UP000029590">
    <property type="component" value="Unassembled WGS sequence"/>
</dbReference>
<reference evidence="10" key="2">
    <citation type="submission" date="2017-09" db="EMBL/GenBank/DDBJ databases">
        <title>FDA dAtabase for Regulatory Grade micrObial Sequences (FDA-ARGOS): Supporting development and validation of Infectious Disease Dx tests.</title>
        <authorList>
            <person name="Minogue T."/>
            <person name="Wolcott M."/>
            <person name="Wasieloski L."/>
            <person name="Aguilar W."/>
            <person name="Moore D."/>
            <person name="Tallon L.J."/>
            <person name="Sadzewicz L."/>
            <person name="Ott S."/>
            <person name="Zhao X."/>
            <person name="Nagaraj S."/>
            <person name="Vavikolanu K."/>
            <person name="Aluvathingal J."/>
            <person name="Nadendla S."/>
            <person name="Sichtig H."/>
        </authorList>
    </citation>
    <scope>NUCLEOTIDE SEQUENCE</scope>
    <source>
        <strain evidence="10">FDAARGOS_390</strain>
    </source>
</reference>
<dbReference type="PANTHER" id="PTHR42878:SF7">
    <property type="entry name" value="SENSOR HISTIDINE KINASE GLRK"/>
    <property type="match status" value="1"/>
</dbReference>
<keyword evidence="6" id="KW-0067">ATP-binding</keyword>